<comment type="similarity">
    <text evidence="4">Belongs to the BamE family.</text>
</comment>
<name>A0ABV4ADZ4_9GAMM</name>
<accession>A0ABV4ADZ4</accession>
<evidence type="ECO:0000259" key="6">
    <source>
        <dbReference type="Pfam" id="PF04355"/>
    </source>
</evidence>
<dbReference type="PROSITE" id="PS51257">
    <property type="entry name" value="PROKAR_LIPOPROTEIN"/>
    <property type="match status" value="1"/>
</dbReference>
<comment type="function">
    <text evidence="4">Part of the outer membrane protein assembly complex, which is involved in assembly and insertion of beta-barrel proteins into the outer membrane.</text>
</comment>
<comment type="caution">
    <text evidence="7">The sequence shown here is derived from an EMBL/GenBank/DDBJ whole genome shotgun (WGS) entry which is preliminary data.</text>
</comment>
<protein>
    <recommendedName>
        <fullName evidence="4">Outer membrane protein assembly factor BamE</fullName>
    </recommendedName>
</protein>
<comment type="subcellular location">
    <subcellularLocation>
        <location evidence="4">Cell outer membrane</location>
        <topology evidence="4">Lipid-anchor</topology>
    </subcellularLocation>
</comment>
<keyword evidence="3 4" id="KW-0998">Cell outer membrane</keyword>
<dbReference type="InterPro" id="IPR007450">
    <property type="entry name" value="BamE_dom"/>
</dbReference>
<dbReference type="HAMAP" id="MF_00925">
    <property type="entry name" value="OM_assembly_BamE"/>
    <property type="match status" value="1"/>
</dbReference>
<keyword evidence="2 4" id="KW-0472">Membrane</keyword>
<feature type="region of interest" description="Disordered" evidence="5">
    <location>
        <begin position="123"/>
        <end position="173"/>
    </location>
</feature>
<organism evidence="7 8">
    <name type="scientific">Isoalcanivorax beigongshangi</name>
    <dbReference type="NCBI Taxonomy" id="3238810"/>
    <lineage>
        <taxon>Bacteria</taxon>
        <taxon>Pseudomonadati</taxon>
        <taxon>Pseudomonadota</taxon>
        <taxon>Gammaproteobacteria</taxon>
        <taxon>Oceanospirillales</taxon>
        <taxon>Alcanivoracaceae</taxon>
        <taxon>Isoalcanivorax</taxon>
    </lineage>
</organism>
<dbReference type="PANTHER" id="PTHR37482:SF1">
    <property type="entry name" value="OUTER MEMBRANE PROTEIN ASSEMBLY FACTOR BAME"/>
    <property type="match status" value="1"/>
</dbReference>
<evidence type="ECO:0000256" key="3">
    <source>
        <dbReference type="ARBA" id="ARBA00023237"/>
    </source>
</evidence>
<evidence type="ECO:0000256" key="4">
    <source>
        <dbReference type="HAMAP-Rule" id="MF_00925"/>
    </source>
</evidence>
<comment type="subunit">
    <text evidence="4">Part of the Bam complex.</text>
</comment>
<feature type="domain" description="Outer membrane protein assembly factor BamE" evidence="6">
    <location>
        <begin position="42"/>
        <end position="109"/>
    </location>
</feature>
<evidence type="ECO:0000313" key="8">
    <source>
        <dbReference type="Proteomes" id="UP001562065"/>
    </source>
</evidence>
<dbReference type="Proteomes" id="UP001562065">
    <property type="component" value="Unassembled WGS sequence"/>
</dbReference>
<proteinExistence type="inferred from homology"/>
<keyword evidence="4" id="KW-0449">Lipoprotein</keyword>
<sequence length="173" mass="19553">MMQRPYRFSTIVLCSLLGVTLLASGCSSLRFPGVYRIDIPQGNFVTEDMLSQLEPGMSAEQVRYVLGQPTLLDPFTPNAWYYPMVYQPGKGKKVSQRIVVHFSNGVYASHEGEVIDDFRSKVRGQQDRELDRRLREQQRNTTQADDEPDQRKPIVPPAQSPDGPGQQPGVQTR</sequence>
<keyword evidence="8" id="KW-1185">Reference proteome</keyword>
<dbReference type="Pfam" id="PF04355">
    <property type="entry name" value="BamE"/>
    <property type="match status" value="1"/>
</dbReference>
<evidence type="ECO:0000313" key="7">
    <source>
        <dbReference type="EMBL" id="MEY1660865.1"/>
    </source>
</evidence>
<keyword evidence="1 4" id="KW-0732">Signal</keyword>
<dbReference type="EMBL" id="JBGCUO010000001">
    <property type="protein sequence ID" value="MEY1660865.1"/>
    <property type="molecule type" value="Genomic_DNA"/>
</dbReference>
<keyword evidence="4" id="KW-0564">Palmitate</keyword>
<dbReference type="InterPro" id="IPR026592">
    <property type="entry name" value="BamE"/>
</dbReference>
<dbReference type="PANTHER" id="PTHR37482">
    <property type="entry name" value="OUTER MEMBRANE PROTEIN ASSEMBLY FACTOR BAME"/>
    <property type="match status" value="1"/>
</dbReference>
<reference evidence="7 8" key="1">
    <citation type="submission" date="2024-07" db="EMBL/GenBank/DDBJ databases">
        <authorList>
            <person name="Ren Q."/>
        </authorList>
    </citation>
    <scope>NUCLEOTIDE SEQUENCE [LARGE SCALE GENOMIC DNA]</scope>
    <source>
        <strain evidence="7 8">REN37</strain>
    </source>
</reference>
<evidence type="ECO:0000256" key="5">
    <source>
        <dbReference type="SAM" id="MobiDB-lite"/>
    </source>
</evidence>
<gene>
    <name evidence="4" type="primary">bamE</name>
    <name evidence="7" type="ORF">AB5I84_01745</name>
</gene>
<evidence type="ECO:0000256" key="2">
    <source>
        <dbReference type="ARBA" id="ARBA00023136"/>
    </source>
</evidence>
<dbReference type="InterPro" id="IPR037873">
    <property type="entry name" value="BamE-like"/>
</dbReference>
<dbReference type="Gene3D" id="3.30.1450.10">
    <property type="match status" value="1"/>
</dbReference>
<evidence type="ECO:0000256" key="1">
    <source>
        <dbReference type="ARBA" id="ARBA00022729"/>
    </source>
</evidence>
<feature type="compositionally biased region" description="Basic and acidic residues" evidence="5">
    <location>
        <begin position="123"/>
        <end position="138"/>
    </location>
</feature>